<dbReference type="GO" id="GO:0006352">
    <property type="term" value="P:DNA-templated transcription initiation"/>
    <property type="evidence" value="ECO:0007669"/>
    <property type="project" value="InterPro"/>
</dbReference>
<dbReference type="EMBL" id="CP033433">
    <property type="protein sequence ID" value="AYQ72123.1"/>
    <property type="molecule type" value="Genomic_DNA"/>
</dbReference>
<evidence type="ECO:0000259" key="6">
    <source>
        <dbReference type="Pfam" id="PF04542"/>
    </source>
</evidence>
<dbReference type="InterPro" id="IPR013325">
    <property type="entry name" value="RNA_pol_sigma_r2"/>
</dbReference>
<keyword evidence="3" id="KW-0731">Sigma factor</keyword>
<keyword evidence="2" id="KW-0805">Transcription regulation</keyword>
<evidence type="ECO:0000256" key="1">
    <source>
        <dbReference type="ARBA" id="ARBA00010641"/>
    </source>
</evidence>
<dbReference type="InterPro" id="IPR036388">
    <property type="entry name" value="WH-like_DNA-bd_sf"/>
</dbReference>
<evidence type="ECO:0000256" key="5">
    <source>
        <dbReference type="ARBA" id="ARBA00023163"/>
    </source>
</evidence>
<dbReference type="Proteomes" id="UP000269097">
    <property type="component" value="Chromosome"/>
</dbReference>
<dbReference type="NCBIfam" id="TIGR02937">
    <property type="entry name" value="sigma70-ECF"/>
    <property type="match status" value="1"/>
</dbReference>
<dbReference type="InterPro" id="IPR039425">
    <property type="entry name" value="RNA_pol_sigma-70-like"/>
</dbReference>
<dbReference type="GO" id="GO:0016987">
    <property type="term" value="F:sigma factor activity"/>
    <property type="evidence" value="ECO:0007669"/>
    <property type="project" value="UniProtKB-KW"/>
</dbReference>
<evidence type="ECO:0000259" key="7">
    <source>
        <dbReference type="Pfam" id="PF08281"/>
    </source>
</evidence>
<dbReference type="PANTHER" id="PTHR43133:SF8">
    <property type="entry name" value="RNA POLYMERASE SIGMA FACTOR HI_1459-RELATED"/>
    <property type="match status" value="1"/>
</dbReference>
<dbReference type="GO" id="GO:0003677">
    <property type="term" value="F:DNA binding"/>
    <property type="evidence" value="ECO:0007669"/>
    <property type="project" value="UniProtKB-KW"/>
</dbReference>
<dbReference type="Gene3D" id="1.10.10.10">
    <property type="entry name" value="Winged helix-like DNA-binding domain superfamily/Winged helix DNA-binding domain"/>
    <property type="match status" value="1"/>
</dbReference>
<evidence type="ECO:0000256" key="2">
    <source>
        <dbReference type="ARBA" id="ARBA00023015"/>
    </source>
</evidence>
<evidence type="ECO:0000256" key="4">
    <source>
        <dbReference type="ARBA" id="ARBA00023125"/>
    </source>
</evidence>
<dbReference type="Pfam" id="PF08281">
    <property type="entry name" value="Sigma70_r4_2"/>
    <property type="match status" value="1"/>
</dbReference>
<dbReference type="InterPro" id="IPR013249">
    <property type="entry name" value="RNA_pol_sigma70_r4_t2"/>
</dbReference>
<dbReference type="InterPro" id="IPR014284">
    <property type="entry name" value="RNA_pol_sigma-70_dom"/>
</dbReference>
<evidence type="ECO:0000313" key="9">
    <source>
        <dbReference type="Proteomes" id="UP000269097"/>
    </source>
</evidence>
<dbReference type="CDD" id="cd06171">
    <property type="entry name" value="Sigma70_r4"/>
    <property type="match status" value="1"/>
</dbReference>
<dbReference type="Gene3D" id="1.10.1740.10">
    <property type="match status" value="1"/>
</dbReference>
<name>A0A3G3JV43_9BACL</name>
<dbReference type="KEGG" id="coh:EAV92_05780"/>
<evidence type="ECO:0000313" key="8">
    <source>
        <dbReference type="EMBL" id="AYQ72123.1"/>
    </source>
</evidence>
<dbReference type="SUPFAM" id="SSF88946">
    <property type="entry name" value="Sigma2 domain of RNA polymerase sigma factors"/>
    <property type="match status" value="1"/>
</dbReference>
<reference evidence="8 9" key="1">
    <citation type="submission" date="2018-10" db="EMBL/GenBank/DDBJ databases">
        <title>Genome Sequence of Cohnella sp.</title>
        <authorList>
            <person name="Srinivasan S."/>
            <person name="Kim M.K."/>
        </authorList>
    </citation>
    <scope>NUCLEOTIDE SEQUENCE [LARGE SCALE GENOMIC DNA]</scope>
    <source>
        <strain evidence="8 9">18JY8-7</strain>
    </source>
</reference>
<feature type="domain" description="RNA polymerase sigma-70 region 2" evidence="6">
    <location>
        <begin position="23"/>
        <end position="89"/>
    </location>
</feature>
<comment type="similarity">
    <text evidence="1">Belongs to the sigma-70 factor family. ECF subfamily.</text>
</comment>
<protein>
    <submittedName>
        <fullName evidence="8">Sigma-70 family RNA polymerase sigma factor</fullName>
    </submittedName>
</protein>
<dbReference type="InterPro" id="IPR007627">
    <property type="entry name" value="RNA_pol_sigma70_r2"/>
</dbReference>
<dbReference type="RefSeq" id="WP_123040183.1">
    <property type="nucleotide sequence ID" value="NZ_CP033433.1"/>
</dbReference>
<keyword evidence="9" id="KW-1185">Reference proteome</keyword>
<dbReference type="AlphaFoldDB" id="A0A3G3JV43"/>
<keyword evidence="5" id="KW-0804">Transcription</keyword>
<dbReference type="SUPFAM" id="SSF88659">
    <property type="entry name" value="Sigma3 and sigma4 domains of RNA polymerase sigma factors"/>
    <property type="match status" value="1"/>
</dbReference>
<feature type="domain" description="RNA polymerase sigma factor 70 region 4 type 2" evidence="7">
    <location>
        <begin position="113"/>
        <end position="166"/>
    </location>
</feature>
<organism evidence="8 9">
    <name type="scientific">Cohnella candidum</name>
    <dbReference type="NCBI Taxonomy" id="2674991"/>
    <lineage>
        <taxon>Bacteria</taxon>
        <taxon>Bacillati</taxon>
        <taxon>Bacillota</taxon>
        <taxon>Bacilli</taxon>
        <taxon>Bacillales</taxon>
        <taxon>Paenibacillaceae</taxon>
        <taxon>Cohnella</taxon>
    </lineage>
</organism>
<proteinExistence type="inferred from homology"/>
<accession>A0A3G3JV43</accession>
<evidence type="ECO:0000256" key="3">
    <source>
        <dbReference type="ARBA" id="ARBA00023082"/>
    </source>
</evidence>
<dbReference type="InterPro" id="IPR013324">
    <property type="entry name" value="RNA_pol_sigma_r3/r4-like"/>
</dbReference>
<gene>
    <name evidence="8" type="ORF">EAV92_05780</name>
</gene>
<dbReference type="Pfam" id="PF04542">
    <property type="entry name" value="Sigma70_r2"/>
    <property type="match status" value="1"/>
</dbReference>
<keyword evidence="4" id="KW-0238">DNA-binding</keyword>
<dbReference type="PANTHER" id="PTHR43133">
    <property type="entry name" value="RNA POLYMERASE ECF-TYPE SIGMA FACTO"/>
    <property type="match status" value="1"/>
</dbReference>
<sequence length="175" mass="20248">MDEELRRFVHAARTGSKEAFAELVRRFKGNVYRHAYGMLGSRSEAEDAAQEAFIKAYYSISRLDADFAFSSWMMRIVTNICLDRLKKRTDEWPVAEESRLSAAAARDEMSDTRMAIQEAMRQLSPEHRQVLLLHDMQGYRYEEISELLDIPLGTVKSRLNAARLALRKEWKKGEA</sequence>